<protein>
    <submittedName>
        <fullName evidence="1">Uncharacterized protein</fullName>
    </submittedName>
</protein>
<keyword evidence="2" id="KW-1185">Reference proteome</keyword>
<accession>A0A176VQI3</accession>
<comment type="caution">
    <text evidence="1">The sequence shown here is derived from an EMBL/GenBank/DDBJ whole genome shotgun (WGS) entry which is preliminary data.</text>
</comment>
<gene>
    <name evidence="1" type="ORF">AXG93_1953s1280</name>
</gene>
<reference evidence="1" key="1">
    <citation type="submission" date="2016-03" db="EMBL/GenBank/DDBJ databases">
        <title>Mechanisms controlling the formation of the plant cell surface in tip-growing cells are functionally conserved among land plants.</title>
        <authorList>
            <person name="Honkanen S."/>
            <person name="Jones V.A."/>
            <person name="Morieri G."/>
            <person name="Champion C."/>
            <person name="Hetherington A.J."/>
            <person name="Kelly S."/>
            <person name="Saint-Marcoux D."/>
            <person name="Proust H."/>
            <person name="Prescott H."/>
            <person name="Dolan L."/>
        </authorList>
    </citation>
    <scope>NUCLEOTIDE SEQUENCE [LARGE SCALE GENOMIC DNA]</scope>
    <source>
        <tissue evidence="1">Whole gametophyte</tissue>
    </source>
</reference>
<name>A0A176VQI3_MARPO</name>
<proteinExistence type="predicted"/>
<dbReference type="AlphaFoldDB" id="A0A176VQI3"/>
<organism evidence="1 2">
    <name type="scientific">Marchantia polymorpha subsp. ruderalis</name>
    <dbReference type="NCBI Taxonomy" id="1480154"/>
    <lineage>
        <taxon>Eukaryota</taxon>
        <taxon>Viridiplantae</taxon>
        <taxon>Streptophyta</taxon>
        <taxon>Embryophyta</taxon>
        <taxon>Marchantiophyta</taxon>
        <taxon>Marchantiopsida</taxon>
        <taxon>Marchantiidae</taxon>
        <taxon>Marchantiales</taxon>
        <taxon>Marchantiaceae</taxon>
        <taxon>Marchantia</taxon>
    </lineage>
</organism>
<evidence type="ECO:0000313" key="2">
    <source>
        <dbReference type="Proteomes" id="UP000077202"/>
    </source>
</evidence>
<sequence length="94" mass="10939">MEKSKEAYRHLRDETTDELRLHVEKCLREFAMWGLQTVKWLKLDSLQRRLMSTKASRSARQKQIVEIVKTFLEVFGHSSVVFSGSGIGLRSKTL</sequence>
<dbReference type="EMBL" id="LVLJ01002920">
    <property type="protein sequence ID" value="OAE23168.1"/>
    <property type="molecule type" value="Genomic_DNA"/>
</dbReference>
<evidence type="ECO:0000313" key="1">
    <source>
        <dbReference type="EMBL" id="OAE23168.1"/>
    </source>
</evidence>
<dbReference type="Proteomes" id="UP000077202">
    <property type="component" value="Unassembled WGS sequence"/>
</dbReference>